<feature type="chain" id="PRO_5045023197" evidence="5">
    <location>
        <begin position="21"/>
        <end position="275"/>
    </location>
</feature>
<organism evidence="7 9">
    <name type="scientific">Limulus polyphemus</name>
    <name type="common">Atlantic horseshoe crab</name>
    <dbReference type="NCBI Taxonomy" id="6850"/>
    <lineage>
        <taxon>Eukaryota</taxon>
        <taxon>Metazoa</taxon>
        <taxon>Ecdysozoa</taxon>
        <taxon>Arthropoda</taxon>
        <taxon>Chelicerata</taxon>
        <taxon>Merostomata</taxon>
        <taxon>Xiphosura</taxon>
        <taxon>Limulidae</taxon>
        <taxon>Limulus</taxon>
    </lineage>
</organism>
<dbReference type="InterPro" id="IPR007110">
    <property type="entry name" value="Ig-like_dom"/>
</dbReference>
<keyword evidence="3" id="KW-1015">Disulfide bond</keyword>
<dbReference type="PANTHER" id="PTHR12231">
    <property type="entry name" value="CTX-RELATED TYPE I TRANSMEMBRANE PROTEIN"/>
    <property type="match status" value="1"/>
</dbReference>
<dbReference type="GeneID" id="106464483"/>
<protein>
    <submittedName>
        <fullName evidence="8 9">Zwei Ig domain protein zig-4-like</fullName>
    </submittedName>
</protein>
<evidence type="ECO:0000256" key="1">
    <source>
        <dbReference type="ARBA" id="ARBA00022729"/>
    </source>
</evidence>
<dbReference type="RefSeq" id="XP_013780079.1">
    <property type="nucleotide sequence ID" value="XM_013924625.2"/>
</dbReference>
<dbReference type="RefSeq" id="XP_022247909.1">
    <property type="nucleotide sequence ID" value="XM_022392201.1"/>
</dbReference>
<evidence type="ECO:0000256" key="4">
    <source>
        <dbReference type="ARBA" id="ARBA00023319"/>
    </source>
</evidence>
<evidence type="ECO:0000313" key="7">
    <source>
        <dbReference type="Proteomes" id="UP000694941"/>
    </source>
</evidence>
<feature type="domain" description="Ig-like" evidence="6">
    <location>
        <begin position="179"/>
        <end position="265"/>
    </location>
</feature>
<dbReference type="InterPro" id="IPR003599">
    <property type="entry name" value="Ig_sub"/>
</dbReference>
<dbReference type="InterPro" id="IPR051170">
    <property type="entry name" value="Neural/epithelial_adhesion"/>
</dbReference>
<dbReference type="InterPro" id="IPR036179">
    <property type="entry name" value="Ig-like_dom_sf"/>
</dbReference>
<evidence type="ECO:0000256" key="2">
    <source>
        <dbReference type="ARBA" id="ARBA00022737"/>
    </source>
</evidence>
<dbReference type="PROSITE" id="PS50835">
    <property type="entry name" value="IG_LIKE"/>
    <property type="match status" value="2"/>
</dbReference>
<evidence type="ECO:0000256" key="5">
    <source>
        <dbReference type="SAM" id="SignalP"/>
    </source>
</evidence>
<name>A0ABM1SWA3_LIMPO</name>
<keyword evidence="4" id="KW-0393">Immunoglobulin domain</keyword>
<dbReference type="PANTHER" id="PTHR12231:SF253">
    <property type="entry name" value="DPR-INTERACTING PROTEIN ETA, ISOFORM B-RELATED"/>
    <property type="match status" value="1"/>
</dbReference>
<dbReference type="CDD" id="cd00096">
    <property type="entry name" value="Ig"/>
    <property type="match status" value="1"/>
</dbReference>
<dbReference type="InterPro" id="IPR013783">
    <property type="entry name" value="Ig-like_fold"/>
</dbReference>
<evidence type="ECO:0000256" key="3">
    <source>
        <dbReference type="ARBA" id="ARBA00023157"/>
    </source>
</evidence>
<reference evidence="8 9" key="1">
    <citation type="submission" date="2025-05" db="UniProtKB">
        <authorList>
            <consortium name="RefSeq"/>
        </authorList>
    </citation>
    <scope>IDENTIFICATION</scope>
    <source>
        <tissue evidence="8 9">Muscle</tissue>
    </source>
</reference>
<keyword evidence="1 5" id="KW-0732">Signal</keyword>
<dbReference type="SUPFAM" id="SSF48726">
    <property type="entry name" value="Immunoglobulin"/>
    <property type="match status" value="2"/>
</dbReference>
<dbReference type="Proteomes" id="UP000694941">
    <property type="component" value="Unplaced"/>
</dbReference>
<dbReference type="Gene3D" id="2.60.40.10">
    <property type="entry name" value="Immunoglobulins"/>
    <property type="match status" value="2"/>
</dbReference>
<sequence>MYPITIQLIVMLFVVHFALSRQVEYKKTQSDPGFSVKERSNSKEEGHYVPKLGVRLQKTPASFLSVGPFDSVTLECEAEGNPSPTIYWLKNGRRIHQGTWEESELSQDINTNEMVTRGVSRTRSRLYLDCVSPKDEGIFSCIAENPYQRVSGETDLKLSEEERETRNAVCVAKKSFGTPARIHMWTRTRIETQGNDIQLFCRASGNPQPQINWIRGDDESKIIKDSEKYKILENGDLVIRNLSWGDLGGYTCMAKNVNGAAKTFTFVYPAMPEEK</sequence>
<dbReference type="SMART" id="SM00409">
    <property type="entry name" value="IG"/>
    <property type="match status" value="2"/>
</dbReference>
<evidence type="ECO:0000313" key="9">
    <source>
        <dbReference type="RefSeq" id="XP_022247909.1"/>
    </source>
</evidence>
<proteinExistence type="predicted"/>
<keyword evidence="2" id="KW-0677">Repeat</keyword>
<gene>
    <name evidence="8 9" type="primary">LOC106464483</name>
</gene>
<dbReference type="InterPro" id="IPR003598">
    <property type="entry name" value="Ig_sub2"/>
</dbReference>
<evidence type="ECO:0000259" key="6">
    <source>
        <dbReference type="PROSITE" id="PS50835"/>
    </source>
</evidence>
<feature type="signal peptide" evidence="5">
    <location>
        <begin position="1"/>
        <end position="20"/>
    </location>
</feature>
<feature type="domain" description="Ig-like" evidence="6">
    <location>
        <begin position="50"/>
        <end position="159"/>
    </location>
</feature>
<dbReference type="SMART" id="SM00408">
    <property type="entry name" value="IGc2"/>
    <property type="match status" value="2"/>
</dbReference>
<accession>A0ABM1SWA3</accession>
<dbReference type="Pfam" id="PF13927">
    <property type="entry name" value="Ig_3"/>
    <property type="match status" value="2"/>
</dbReference>
<evidence type="ECO:0000313" key="8">
    <source>
        <dbReference type="RefSeq" id="XP_013780079.1"/>
    </source>
</evidence>
<keyword evidence="7" id="KW-1185">Reference proteome</keyword>